<dbReference type="InterPro" id="IPR032807">
    <property type="entry name" value="GNVR"/>
</dbReference>
<feature type="non-terminal residue" evidence="12">
    <location>
        <position position="1"/>
    </location>
</feature>
<accession>A0A540VNJ1</accession>
<evidence type="ECO:0000256" key="9">
    <source>
        <dbReference type="SAM" id="Phobius"/>
    </source>
</evidence>
<feature type="domain" description="AAA" evidence="10">
    <location>
        <begin position="135"/>
        <end position="246"/>
    </location>
</feature>
<comment type="catalytic activity">
    <reaction evidence="8">
        <text>L-tyrosyl-[protein] + ATP = O-phospho-L-tyrosyl-[protein] + ADP + H(+)</text>
        <dbReference type="Rhea" id="RHEA:10596"/>
        <dbReference type="Rhea" id="RHEA-COMP:10136"/>
        <dbReference type="Rhea" id="RHEA-COMP:20101"/>
        <dbReference type="ChEBI" id="CHEBI:15378"/>
        <dbReference type="ChEBI" id="CHEBI:30616"/>
        <dbReference type="ChEBI" id="CHEBI:46858"/>
        <dbReference type="ChEBI" id="CHEBI:61978"/>
        <dbReference type="ChEBI" id="CHEBI:456216"/>
        <dbReference type="EC" id="2.7.10.2"/>
    </reaction>
</comment>
<dbReference type="PANTHER" id="PTHR32309:SF13">
    <property type="entry name" value="FERRIC ENTEROBACTIN TRANSPORT PROTEIN FEPE"/>
    <property type="match status" value="1"/>
</dbReference>
<dbReference type="GO" id="GO:0004715">
    <property type="term" value="F:non-membrane spanning protein tyrosine kinase activity"/>
    <property type="evidence" value="ECO:0007669"/>
    <property type="project" value="UniProtKB-EC"/>
</dbReference>
<feature type="transmembrane region" description="Helical" evidence="9">
    <location>
        <begin position="36"/>
        <end position="55"/>
    </location>
</feature>
<evidence type="ECO:0000256" key="2">
    <source>
        <dbReference type="ARBA" id="ARBA00011903"/>
    </source>
</evidence>
<dbReference type="InterPro" id="IPR027417">
    <property type="entry name" value="P-loop_NTPase"/>
</dbReference>
<keyword evidence="5 12" id="KW-0418">Kinase</keyword>
<dbReference type="NCBIfam" id="TIGR01007">
    <property type="entry name" value="eps_fam"/>
    <property type="match status" value="1"/>
</dbReference>
<dbReference type="InterPro" id="IPR005702">
    <property type="entry name" value="Wzc-like_C"/>
</dbReference>
<comment type="caution">
    <text evidence="12">The sequence shown here is derived from an EMBL/GenBank/DDBJ whole genome shotgun (WGS) entry which is preliminary data.</text>
</comment>
<feature type="domain" description="Tyrosine-protein kinase G-rich" evidence="11">
    <location>
        <begin position="3"/>
        <end position="57"/>
    </location>
</feature>
<evidence type="ECO:0000313" key="12">
    <source>
        <dbReference type="EMBL" id="TQE98330.1"/>
    </source>
</evidence>
<dbReference type="GO" id="GO:0005524">
    <property type="term" value="F:ATP binding"/>
    <property type="evidence" value="ECO:0007669"/>
    <property type="project" value="UniProtKB-KW"/>
</dbReference>
<keyword evidence="3 12" id="KW-0808">Transferase</keyword>
<keyword evidence="4" id="KW-0547">Nucleotide-binding</keyword>
<dbReference type="Pfam" id="PF13614">
    <property type="entry name" value="AAA_31"/>
    <property type="match status" value="1"/>
</dbReference>
<gene>
    <name evidence="12" type="ORF">FKY71_14390</name>
</gene>
<protein>
    <recommendedName>
        <fullName evidence="2">non-specific protein-tyrosine kinase</fullName>
        <ecNumber evidence="2">2.7.10.2</ecNumber>
    </recommendedName>
</protein>
<keyword evidence="7" id="KW-0829">Tyrosine-protein kinase</keyword>
<sequence length="324" mass="35404">LTRLKETTVQRGLNQADSRIISEGIIGEKVAPRTTLIAALSLVLGGMVGMAIVLIRQYMHNGFRSAEELEGATGLPVLGQIPKMPFKAREGLIGYLHDKPTSAAAEAVRNLRTSLLLSDIDNPPQVIMSTSSLPGEGKTTHSIALAQNLVGLNKKVLLIEGDIRRRTLNKYFDDVSEGGILTALSGDKPLNELVLHDDRIGADVLMGEESRVNAADLFSSDRFRDFLDHVRHTYDYVIIDTPPVLVVPDSRVIGQYVDAILFSVAWDRTNRAQVMSALRELESAKLRVTGVVLAQIDPKGMRRYGYGDAHGAYGAYGKGYYDAT</sequence>
<evidence type="ECO:0000256" key="7">
    <source>
        <dbReference type="ARBA" id="ARBA00023137"/>
    </source>
</evidence>
<evidence type="ECO:0000256" key="1">
    <source>
        <dbReference type="ARBA" id="ARBA00007316"/>
    </source>
</evidence>
<dbReference type="EC" id="2.7.10.2" evidence="2"/>
<dbReference type="SUPFAM" id="SSF52540">
    <property type="entry name" value="P-loop containing nucleoside triphosphate hydrolases"/>
    <property type="match status" value="1"/>
</dbReference>
<dbReference type="Pfam" id="PF13807">
    <property type="entry name" value="GNVR"/>
    <property type="match status" value="1"/>
</dbReference>
<dbReference type="GO" id="GO:0005886">
    <property type="term" value="C:plasma membrane"/>
    <property type="evidence" value="ECO:0007669"/>
    <property type="project" value="TreeGrafter"/>
</dbReference>
<evidence type="ECO:0000256" key="3">
    <source>
        <dbReference type="ARBA" id="ARBA00022679"/>
    </source>
</evidence>
<comment type="similarity">
    <text evidence="1">Belongs to the CpsD/CapB family.</text>
</comment>
<dbReference type="InterPro" id="IPR050445">
    <property type="entry name" value="Bact_polysacc_biosynth/exp"/>
</dbReference>
<proteinExistence type="inferred from homology"/>
<dbReference type="EMBL" id="VIFK01000223">
    <property type="protein sequence ID" value="TQE98330.1"/>
    <property type="molecule type" value="Genomic_DNA"/>
</dbReference>
<dbReference type="PANTHER" id="PTHR32309">
    <property type="entry name" value="TYROSINE-PROTEIN KINASE"/>
    <property type="match status" value="1"/>
</dbReference>
<keyword evidence="9" id="KW-0472">Membrane</keyword>
<evidence type="ECO:0000256" key="8">
    <source>
        <dbReference type="ARBA" id="ARBA00051245"/>
    </source>
</evidence>
<dbReference type="InterPro" id="IPR025669">
    <property type="entry name" value="AAA_dom"/>
</dbReference>
<evidence type="ECO:0000256" key="5">
    <source>
        <dbReference type="ARBA" id="ARBA00022777"/>
    </source>
</evidence>
<keyword evidence="9" id="KW-1133">Transmembrane helix</keyword>
<evidence type="ECO:0000259" key="11">
    <source>
        <dbReference type="Pfam" id="PF13807"/>
    </source>
</evidence>
<evidence type="ECO:0000256" key="6">
    <source>
        <dbReference type="ARBA" id="ARBA00022840"/>
    </source>
</evidence>
<evidence type="ECO:0000256" key="4">
    <source>
        <dbReference type="ARBA" id="ARBA00022741"/>
    </source>
</evidence>
<reference evidence="12 13" key="1">
    <citation type="submission" date="2019-06" db="EMBL/GenBank/DDBJ databases">
        <title>Metagenome assembled Genome of Spiribacter salinus SL48-SHIP from the microbial mat of Salt Lake 48 (Novosibirsk region, Russia).</title>
        <authorList>
            <person name="Shipova A."/>
            <person name="Rozanov A.S."/>
            <person name="Bryanskaya A.V."/>
            <person name="Peltek S.E."/>
        </authorList>
    </citation>
    <scope>NUCLEOTIDE SEQUENCE [LARGE SCALE GENOMIC DNA]</scope>
    <source>
        <strain evidence="12">SL48-SHIP-2</strain>
    </source>
</reference>
<dbReference type="AlphaFoldDB" id="A0A540VNJ1"/>
<evidence type="ECO:0000313" key="13">
    <source>
        <dbReference type="Proteomes" id="UP000315400"/>
    </source>
</evidence>
<organism evidence="12 13">
    <name type="scientific">Spiribacter salinus</name>
    <dbReference type="NCBI Taxonomy" id="1335746"/>
    <lineage>
        <taxon>Bacteria</taxon>
        <taxon>Pseudomonadati</taxon>
        <taxon>Pseudomonadota</taxon>
        <taxon>Gammaproteobacteria</taxon>
        <taxon>Chromatiales</taxon>
        <taxon>Ectothiorhodospiraceae</taxon>
        <taxon>Spiribacter</taxon>
    </lineage>
</organism>
<dbReference type="CDD" id="cd05387">
    <property type="entry name" value="BY-kinase"/>
    <property type="match status" value="1"/>
</dbReference>
<dbReference type="Proteomes" id="UP000315400">
    <property type="component" value="Unassembled WGS sequence"/>
</dbReference>
<evidence type="ECO:0000259" key="10">
    <source>
        <dbReference type="Pfam" id="PF13614"/>
    </source>
</evidence>
<keyword evidence="6" id="KW-0067">ATP-binding</keyword>
<keyword evidence="9" id="KW-0812">Transmembrane</keyword>
<name>A0A540VNJ1_9GAMM</name>
<dbReference type="Gene3D" id="3.40.50.300">
    <property type="entry name" value="P-loop containing nucleotide triphosphate hydrolases"/>
    <property type="match status" value="1"/>
</dbReference>